<keyword evidence="3" id="KW-1185">Reference proteome</keyword>
<proteinExistence type="predicted"/>
<dbReference type="CDD" id="cd03109">
    <property type="entry name" value="DTBS"/>
    <property type="match status" value="1"/>
</dbReference>
<name>D7FP85_ECTSI</name>
<dbReference type="SUPFAM" id="SSF52540">
    <property type="entry name" value="P-loop containing nucleoside triphosphate hydrolases"/>
    <property type="match status" value="1"/>
</dbReference>
<dbReference type="EMBL" id="FN649760">
    <property type="protein sequence ID" value="CBJ30346.1"/>
    <property type="molecule type" value="Genomic_DNA"/>
</dbReference>
<dbReference type="PANTHER" id="PTHR21343:SF8">
    <property type="entry name" value="DRTGG DOMAIN-CONTAINING PROTEIN"/>
    <property type="match status" value="1"/>
</dbReference>
<dbReference type="Gene3D" id="3.40.50.300">
    <property type="entry name" value="P-loop containing nucleotide triphosphate hydrolases"/>
    <property type="match status" value="1"/>
</dbReference>
<dbReference type="InParanoid" id="D7FP85"/>
<dbReference type="STRING" id="2880.D7FP85"/>
<evidence type="ECO:0000256" key="1">
    <source>
        <dbReference type="ARBA" id="ARBA00022962"/>
    </source>
</evidence>
<dbReference type="Proteomes" id="UP000002630">
    <property type="component" value="Unassembled WGS sequence"/>
</dbReference>
<dbReference type="eggNOG" id="ENOG502RN67">
    <property type="taxonomic scope" value="Eukaryota"/>
</dbReference>
<organism evidence="2 3">
    <name type="scientific">Ectocarpus siliculosus</name>
    <name type="common">Brown alga</name>
    <name type="synonym">Conferva siliculosa</name>
    <dbReference type="NCBI Taxonomy" id="2880"/>
    <lineage>
        <taxon>Eukaryota</taxon>
        <taxon>Sar</taxon>
        <taxon>Stramenopiles</taxon>
        <taxon>Ochrophyta</taxon>
        <taxon>PX clade</taxon>
        <taxon>Phaeophyceae</taxon>
        <taxon>Ectocarpales</taxon>
        <taxon>Ectocarpaceae</taxon>
        <taxon>Ectocarpus</taxon>
    </lineage>
</organism>
<dbReference type="OrthoDB" id="94233at2759"/>
<evidence type="ECO:0008006" key="4">
    <source>
        <dbReference type="Google" id="ProtNLM"/>
    </source>
</evidence>
<dbReference type="Pfam" id="PF13500">
    <property type="entry name" value="AAA_26"/>
    <property type="match status" value="1"/>
</dbReference>
<protein>
    <recommendedName>
        <fullName evidence="4">DRTGG domain-containing protein</fullName>
    </recommendedName>
</protein>
<evidence type="ECO:0000313" key="3">
    <source>
        <dbReference type="Proteomes" id="UP000002630"/>
    </source>
</evidence>
<gene>
    <name evidence="2" type="ORF">Esi_0187_0035</name>
</gene>
<evidence type="ECO:0000313" key="2">
    <source>
        <dbReference type="EMBL" id="CBJ30346.1"/>
    </source>
</evidence>
<dbReference type="InterPro" id="IPR027417">
    <property type="entry name" value="P-loop_NTPase"/>
</dbReference>
<dbReference type="PANTHER" id="PTHR21343">
    <property type="entry name" value="DETHIOBIOTIN SYNTHETASE"/>
    <property type="match status" value="1"/>
</dbReference>
<sequence>MKEFFDLKCRYEDMSPVLIPAGYTRDYIDGKITAGDQLKDVHTAFQNVMDESDVVVLEGTGHTAVGSVVDLNNAQVAKALNADMILVANGGLGSAYDELELNRGICEKYGIKVRGVVLNKVVPGKLQMVKEYFGKLLKSASWGGGCRRIHGAPEIQQAIAGARWGSSTPPPLQEELHPAVA</sequence>
<dbReference type="AlphaFoldDB" id="D7FP85"/>
<keyword evidence="1" id="KW-0315">Glutamine amidotransferase</keyword>
<reference evidence="2 3" key="1">
    <citation type="journal article" date="2010" name="Nature">
        <title>The Ectocarpus genome and the independent evolution of multicellularity in brown algae.</title>
        <authorList>
            <person name="Cock J.M."/>
            <person name="Sterck L."/>
            <person name="Rouze P."/>
            <person name="Scornet D."/>
            <person name="Allen A.E."/>
            <person name="Amoutzias G."/>
            <person name="Anthouard V."/>
            <person name="Artiguenave F."/>
            <person name="Aury J.M."/>
            <person name="Badger J.H."/>
            <person name="Beszteri B."/>
            <person name="Billiau K."/>
            <person name="Bonnet E."/>
            <person name="Bothwell J.H."/>
            <person name="Bowler C."/>
            <person name="Boyen C."/>
            <person name="Brownlee C."/>
            <person name="Carrano C.J."/>
            <person name="Charrier B."/>
            <person name="Cho G.Y."/>
            <person name="Coelho S.M."/>
            <person name="Collen J."/>
            <person name="Corre E."/>
            <person name="Da Silva C."/>
            <person name="Delage L."/>
            <person name="Delaroque N."/>
            <person name="Dittami S.M."/>
            <person name="Doulbeau S."/>
            <person name="Elias M."/>
            <person name="Farnham G."/>
            <person name="Gachon C.M."/>
            <person name="Gschloessl B."/>
            <person name="Heesch S."/>
            <person name="Jabbari K."/>
            <person name="Jubin C."/>
            <person name="Kawai H."/>
            <person name="Kimura K."/>
            <person name="Kloareg B."/>
            <person name="Kupper F.C."/>
            <person name="Lang D."/>
            <person name="Le Bail A."/>
            <person name="Leblanc C."/>
            <person name="Lerouge P."/>
            <person name="Lohr M."/>
            <person name="Lopez P.J."/>
            <person name="Martens C."/>
            <person name="Maumus F."/>
            <person name="Michel G."/>
            <person name="Miranda-Saavedra D."/>
            <person name="Morales J."/>
            <person name="Moreau H."/>
            <person name="Motomura T."/>
            <person name="Nagasato C."/>
            <person name="Napoli C.A."/>
            <person name="Nelson D.R."/>
            <person name="Nyvall-Collen P."/>
            <person name="Peters A.F."/>
            <person name="Pommier C."/>
            <person name="Potin P."/>
            <person name="Poulain J."/>
            <person name="Quesneville H."/>
            <person name="Read B."/>
            <person name="Rensing S.A."/>
            <person name="Ritter A."/>
            <person name="Rousvoal S."/>
            <person name="Samanta M."/>
            <person name="Samson G."/>
            <person name="Schroeder D.C."/>
            <person name="Segurens B."/>
            <person name="Strittmatter M."/>
            <person name="Tonon T."/>
            <person name="Tregear J.W."/>
            <person name="Valentin K."/>
            <person name="von Dassow P."/>
            <person name="Yamagishi T."/>
            <person name="Van de Peer Y."/>
            <person name="Wincker P."/>
        </authorList>
    </citation>
    <scope>NUCLEOTIDE SEQUENCE [LARGE SCALE GENOMIC DNA]</scope>
    <source>
        <strain evidence="3">Ec32 / CCAP1310/4</strain>
    </source>
</reference>
<accession>D7FP85</accession>